<dbReference type="GO" id="GO:0005525">
    <property type="term" value="F:GTP binding"/>
    <property type="evidence" value="ECO:0007669"/>
    <property type="project" value="UniProtKB-UniRule"/>
</dbReference>
<keyword evidence="7" id="KW-0963">Cytoplasm</keyword>
<feature type="region of interest" description="G1" evidence="8">
    <location>
        <begin position="11"/>
        <end position="18"/>
    </location>
</feature>
<dbReference type="PROSITE" id="PS51713">
    <property type="entry name" value="G_ERA"/>
    <property type="match status" value="1"/>
</dbReference>
<dbReference type="PROSITE" id="PS50823">
    <property type="entry name" value="KH_TYPE_2"/>
    <property type="match status" value="1"/>
</dbReference>
<dbReference type="InterPro" id="IPR027417">
    <property type="entry name" value="P-loop_NTPase"/>
</dbReference>
<dbReference type="SUPFAM" id="SSF54814">
    <property type="entry name" value="Prokaryotic type KH domain (KH-domain type II)"/>
    <property type="match status" value="1"/>
</dbReference>
<dbReference type="NCBIfam" id="NF000908">
    <property type="entry name" value="PRK00089.1"/>
    <property type="match status" value="1"/>
</dbReference>
<evidence type="ECO:0000256" key="8">
    <source>
        <dbReference type="PROSITE-ProRule" id="PRU01050"/>
    </source>
</evidence>
<accession>A0A0F0CSF9</accession>
<comment type="subunit">
    <text evidence="7">Monomer.</text>
</comment>
<dbReference type="HAMAP" id="MF_00367">
    <property type="entry name" value="GTPase_Era"/>
    <property type="match status" value="1"/>
</dbReference>
<sequence>MTKSGFVSIIGQPNVGKSTLLNSLVHEKIAIISHKPETTRDSIKGILTKENCQIVFIDTPGIHKPHDLLGKLMVNQASASILDGDVVLFLTEKKIALNKDDLQIIAKLPNPKNNQKIFLIINKVDKIKDKTLLLPLLAKAAEIYPFDEIIPLCALNKNDVEKLTLILEKHMPENPFFYPEDYITDKDNRFMIQEIIREKILGATHEEIPHSTAVFIEEMSEDKEKNLIDIHAVIYVERLSQKSIVIGKYGLKLKEIGQLARIDIEKLLSRRVYLNLWVKVYEKWKKDPRALQEMGYTE</sequence>
<dbReference type="GO" id="GO:0070181">
    <property type="term" value="F:small ribosomal subunit rRNA binding"/>
    <property type="evidence" value="ECO:0007669"/>
    <property type="project" value="UniProtKB-UniRule"/>
</dbReference>
<dbReference type="InterPro" id="IPR005662">
    <property type="entry name" value="GTPase_Era-like"/>
</dbReference>
<keyword evidence="7" id="KW-0699">rRNA-binding</keyword>
<dbReference type="PANTHER" id="PTHR42698">
    <property type="entry name" value="GTPASE ERA"/>
    <property type="match status" value="1"/>
</dbReference>
<dbReference type="GO" id="GO:0005886">
    <property type="term" value="C:plasma membrane"/>
    <property type="evidence" value="ECO:0007669"/>
    <property type="project" value="UniProtKB-SubCell"/>
</dbReference>
<protein>
    <recommendedName>
        <fullName evidence="2 7">GTPase Era</fullName>
    </recommendedName>
</protein>
<feature type="domain" description="KH type-2" evidence="10">
    <location>
        <begin position="192"/>
        <end position="282"/>
    </location>
</feature>
<comment type="caution">
    <text evidence="12">The sequence shown here is derived from an EMBL/GenBank/DDBJ whole genome shotgun (WGS) entry which is preliminary data.</text>
</comment>
<dbReference type="CDD" id="cd04163">
    <property type="entry name" value="Era"/>
    <property type="match status" value="1"/>
</dbReference>
<dbReference type="InterPro" id="IPR030388">
    <property type="entry name" value="G_ERA_dom"/>
</dbReference>
<keyword evidence="5 7" id="KW-0694">RNA-binding</keyword>
<evidence type="ECO:0000256" key="9">
    <source>
        <dbReference type="RuleBase" id="RU003761"/>
    </source>
</evidence>
<evidence type="ECO:0000259" key="10">
    <source>
        <dbReference type="PROSITE" id="PS50823"/>
    </source>
</evidence>
<evidence type="ECO:0000256" key="3">
    <source>
        <dbReference type="ARBA" id="ARBA00022517"/>
    </source>
</evidence>
<evidence type="ECO:0000313" key="13">
    <source>
        <dbReference type="Proteomes" id="UP000033428"/>
    </source>
</evidence>
<feature type="region of interest" description="G4" evidence="8">
    <location>
        <begin position="122"/>
        <end position="125"/>
    </location>
</feature>
<dbReference type="Proteomes" id="UP000033428">
    <property type="component" value="Unassembled WGS sequence"/>
</dbReference>
<dbReference type="GO" id="GO:0003924">
    <property type="term" value="F:GTPase activity"/>
    <property type="evidence" value="ECO:0007669"/>
    <property type="project" value="UniProtKB-UniRule"/>
</dbReference>
<evidence type="ECO:0000313" key="12">
    <source>
        <dbReference type="EMBL" id="KJJ84949.1"/>
    </source>
</evidence>
<dbReference type="InterPro" id="IPR015946">
    <property type="entry name" value="KH_dom-like_a/b"/>
</dbReference>
<feature type="binding site" evidence="7">
    <location>
        <begin position="58"/>
        <end position="62"/>
    </location>
    <ligand>
        <name>GTP</name>
        <dbReference type="ChEBI" id="CHEBI:37565"/>
    </ligand>
</feature>
<comment type="similarity">
    <text evidence="1 7 8 9">Belongs to the TRAFAC class TrmE-Era-EngA-EngB-Septin-like GTPase superfamily. Era GTPase family.</text>
</comment>
<feature type="domain" description="Era-type G" evidence="11">
    <location>
        <begin position="3"/>
        <end position="173"/>
    </location>
</feature>
<dbReference type="GO" id="GO:0043024">
    <property type="term" value="F:ribosomal small subunit binding"/>
    <property type="evidence" value="ECO:0007669"/>
    <property type="project" value="TreeGrafter"/>
</dbReference>
<dbReference type="EMBL" id="JYNY01000232">
    <property type="protein sequence ID" value="KJJ84949.1"/>
    <property type="molecule type" value="Genomic_DNA"/>
</dbReference>
<evidence type="ECO:0000259" key="11">
    <source>
        <dbReference type="PROSITE" id="PS51713"/>
    </source>
</evidence>
<dbReference type="InterPro" id="IPR009019">
    <property type="entry name" value="KH_sf_prok-type"/>
</dbReference>
<keyword evidence="3 7" id="KW-0690">Ribosome biogenesis</keyword>
<organism evidence="12 13">
    <name type="scientific">Candidatus Omnitrophus magneticus</name>
    <dbReference type="NCBI Taxonomy" id="1609969"/>
    <lineage>
        <taxon>Bacteria</taxon>
        <taxon>Pseudomonadati</taxon>
        <taxon>Candidatus Omnitrophota</taxon>
        <taxon>Candidatus Omnitrophus</taxon>
    </lineage>
</organism>
<dbReference type="CDD" id="cd22534">
    <property type="entry name" value="KH-II_Era"/>
    <property type="match status" value="1"/>
</dbReference>
<dbReference type="Gene3D" id="3.40.50.300">
    <property type="entry name" value="P-loop containing nucleotide triphosphate hydrolases"/>
    <property type="match status" value="1"/>
</dbReference>
<dbReference type="Pfam" id="PF01926">
    <property type="entry name" value="MMR_HSR1"/>
    <property type="match status" value="1"/>
</dbReference>
<feature type="binding site" evidence="7">
    <location>
        <begin position="122"/>
        <end position="125"/>
    </location>
    <ligand>
        <name>GTP</name>
        <dbReference type="ChEBI" id="CHEBI:37565"/>
    </ligand>
</feature>
<reference evidence="12 13" key="1">
    <citation type="submission" date="2015-02" db="EMBL/GenBank/DDBJ databases">
        <title>Single-cell genomics of uncultivated deep-branching MTB reveals a conserved set of magnetosome genes.</title>
        <authorList>
            <person name="Kolinko S."/>
            <person name="Richter M."/>
            <person name="Glockner F.O."/>
            <person name="Brachmann A."/>
            <person name="Schuler D."/>
        </authorList>
    </citation>
    <scope>NUCLEOTIDE SEQUENCE [LARGE SCALE GENOMIC DNA]</scope>
    <source>
        <strain evidence="12">SKK-01</strain>
    </source>
</reference>
<dbReference type="GO" id="GO:0005829">
    <property type="term" value="C:cytosol"/>
    <property type="evidence" value="ECO:0007669"/>
    <property type="project" value="TreeGrafter"/>
</dbReference>
<keyword evidence="13" id="KW-1185">Reference proteome</keyword>
<keyword evidence="6 7" id="KW-0342">GTP-binding</keyword>
<feature type="region of interest" description="G5" evidence="8">
    <location>
        <begin position="152"/>
        <end position="154"/>
    </location>
</feature>
<comment type="function">
    <text evidence="7">An essential GTPase that binds both GDP and GTP, with rapid nucleotide exchange. Plays a role in 16S rRNA processing and 30S ribosomal subunit biogenesis and possibly also in cell cycle regulation and energy metabolism.</text>
</comment>
<evidence type="ECO:0000256" key="2">
    <source>
        <dbReference type="ARBA" id="ARBA00020484"/>
    </source>
</evidence>
<feature type="region of interest" description="G3" evidence="8">
    <location>
        <begin position="58"/>
        <end position="61"/>
    </location>
</feature>
<feature type="region of interest" description="G2" evidence="8">
    <location>
        <begin position="37"/>
        <end position="41"/>
    </location>
</feature>
<dbReference type="AlphaFoldDB" id="A0A0F0CSF9"/>
<keyword evidence="7" id="KW-0472">Membrane</keyword>
<dbReference type="FunFam" id="3.30.300.20:FF:000003">
    <property type="entry name" value="GTPase Era"/>
    <property type="match status" value="1"/>
</dbReference>
<name>A0A0F0CSF9_9BACT</name>
<dbReference type="SUPFAM" id="SSF52540">
    <property type="entry name" value="P-loop containing nucleoside triphosphate hydrolases"/>
    <property type="match status" value="1"/>
</dbReference>
<dbReference type="NCBIfam" id="TIGR00231">
    <property type="entry name" value="small_GTP"/>
    <property type="match status" value="1"/>
</dbReference>
<dbReference type="PANTHER" id="PTHR42698:SF1">
    <property type="entry name" value="GTPASE ERA, MITOCHONDRIAL"/>
    <property type="match status" value="1"/>
</dbReference>
<keyword evidence="4 7" id="KW-0547">Nucleotide-binding</keyword>
<gene>
    <name evidence="7" type="primary">era</name>
    <name evidence="12" type="ORF">OMAG_001179</name>
</gene>
<evidence type="ECO:0000256" key="5">
    <source>
        <dbReference type="ARBA" id="ARBA00022884"/>
    </source>
</evidence>
<dbReference type="Gene3D" id="3.30.300.20">
    <property type="match status" value="1"/>
</dbReference>
<dbReference type="InterPro" id="IPR006073">
    <property type="entry name" value="GTP-bd"/>
</dbReference>
<dbReference type="InterPro" id="IPR004044">
    <property type="entry name" value="KH_dom_type_2"/>
</dbReference>
<evidence type="ECO:0000256" key="6">
    <source>
        <dbReference type="ARBA" id="ARBA00023134"/>
    </source>
</evidence>
<dbReference type="InterPro" id="IPR005225">
    <property type="entry name" value="Small_GTP-bd"/>
</dbReference>
<dbReference type="Pfam" id="PF07650">
    <property type="entry name" value="KH_2"/>
    <property type="match status" value="1"/>
</dbReference>
<dbReference type="NCBIfam" id="TIGR00436">
    <property type="entry name" value="era"/>
    <property type="match status" value="1"/>
</dbReference>
<dbReference type="PATRIC" id="fig|1609969.3.peg.1267"/>
<comment type="subcellular location">
    <subcellularLocation>
        <location evidence="7">Cytoplasm</location>
    </subcellularLocation>
    <subcellularLocation>
        <location evidence="7">Cell membrane</location>
        <topology evidence="7">Peripheral membrane protein</topology>
    </subcellularLocation>
</comment>
<evidence type="ECO:0000256" key="4">
    <source>
        <dbReference type="ARBA" id="ARBA00022741"/>
    </source>
</evidence>
<dbReference type="GO" id="GO:0000028">
    <property type="term" value="P:ribosomal small subunit assembly"/>
    <property type="evidence" value="ECO:0007669"/>
    <property type="project" value="TreeGrafter"/>
</dbReference>
<keyword evidence="7" id="KW-1003">Cell membrane</keyword>
<evidence type="ECO:0000256" key="1">
    <source>
        <dbReference type="ARBA" id="ARBA00007921"/>
    </source>
</evidence>
<proteinExistence type="inferred from homology"/>
<feature type="binding site" evidence="7">
    <location>
        <begin position="11"/>
        <end position="18"/>
    </location>
    <ligand>
        <name>GTP</name>
        <dbReference type="ChEBI" id="CHEBI:37565"/>
    </ligand>
</feature>
<evidence type="ECO:0000256" key="7">
    <source>
        <dbReference type="HAMAP-Rule" id="MF_00367"/>
    </source>
</evidence>